<dbReference type="InterPro" id="IPR007712">
    <property type="entry name" value="RelE/ParE_toxin"/>
</dbReference>
<name>A0A139WTV6_9CYAN</name>
<dbReference type="InterPro" id="IPR035093">
    <property type="entry name" value="RelE/ParE_toxin_dom_sf"/>
</dbReference>
<dbReference type="SUPFAM" id="SSF143011">
    <property type="entry name" value="RelE-like"/>
    <property type="match status" value="1"/>
</dbReference>
<dbReference type="AlphaFoldDB" id="A0A139WTV6"/>
<dbReference type="RefSeq" id="WP_017748193.1">
    <property type="nucleotide sequence ID" value="NZ_KQ976354.1"/>
</dbReference>
<accession>A0A139WTV6</accession>
<keyword evidence="1" id="KW-1277">Toxin-antitoxin system</keyword>
<evidence type="ECO:0000313" key="3">
    <source>
        <dbReference type="Proteomes" id="UP000076925"/>
    </source>
</evidence>
<sequence>MEVVWSSGFKRSFRKIIKKKPQLKNQIVEVLRLLADDPFTPSLKSHKLAGHLAGLWSCSVTYDCRIIFNFSEDEKLLEMVILLIDVGSHDEVY</sequence>
<dbReference type="EMBL" id="ANNX02000049">
    <property type="protein sequence ID" value="KYC35843.1"/>
    <property type="molecule type" value="Genomic_DNA"/>
</dbReference>
<dbReference type="Pfam" id="PF15738">
    <property type="entry name" value="YafQ_toxin"/>
    <property type="match status" value="1"/>
</dbReference>
<dbReference type="STRING" id="128403.WA1_05595"/>
<evidence type="ECO:0000313" key="2">
    <source>
        <dbReference type="EMBL" id="KYC35843.1"/>
    </source>
</evidence>
<comment type="caution">
    <text evidence="2">The sequence shown here is derived from an EMBL/GenBank/DDBJ whole genome shotgun (WGS) entry which is preliminary data.</text>
</comment>
<gene>
    <name evidence="2" type="ORF">WA1_05595</name>
</gene>
<keyword evidence="3" id="KW-1185">Reference proteome</keyword>
<dbReference type="Proteomes" id="UP000076925">
    <property type="component" value="Unassembled WGS sequence"/>
</dbReference>
<dbReference type="InterPro" id="IPR004386">
    <property type="entry name" value="Toxin_YafQ-like"/>
</dbReference>
<reference evidence="2 3" key="1">
    <citation type="journal article" date="2013" name="Genome Biol. Evol.">
        <title>Genomes of Stigonematalean cyanobacteria (subsection V) and the evolution of oxygenic photosynthesis from prokaryotes to plastids.</title>
        <authorList>
            <person name="Dagan T."/>
            <person name="Roettger M."/>
            <person name="Stucken K."/>
            <person name="Landan G."/>
            <person name="Koch R."/>
            <person name="Major P."/>
            <person name="Gould S.B."/>
            <person name="Goremykin V.V."/>
            <person name="Rippka R."/>
            <person name="Tandeau de Marsac N."/>
            <person name="Gugger M."/>
            <person name="Lockhart P.J."/>
            <person name="Allen J.F."/>
            <person name="Brune I."/>
            <person name="Maus I."/>
            <person name="Puhler A."/>
            <person name="Martin W.F."/>
        </authorList>
    </citation>
    <scope>NUCLEOTIDE SEQUENCE [LARGE SCALE GENOMIC DNA]</scope>
    <source>
        <strain evidence="2 3">PCC 7110</strain>
    </source>
</reference>
<organism evidence="2 3">
    <name type="scientific">Scytonema hofmannii PCC 7110</name>
    <dbReference type="NCBI Taxonomy" id="128403"/>
    <lineage>
        <taxon>Bacteria</taxon>
        <taxon>Bacillati</taxon>
        <taxon>Cyanobacteriota</taxon>
        <taxon>Cyanophyceae</taxon>
        <taxon>Nostocales</taxon>
        <taxon>Scytonemataceae</taxon>
        <taxon>Scytonema</taxon>
    </lineage>
</organism>
<dbReference type="NCBIfam" id="TIGR02385">
    <property type="entry name" value="RelE_StbE"/>
    <property type="match status" value="1"/>
</dbReference>
<dbReference type="OrthoDB" id="462654at2"/>
<dbReference type="Gene3D" id="3.30.2310.20">
    <property type="entry name" value="RelE-like"/>
    <property type="match status" value="1"/>
</dbReference>
<proteinExistence type="predicted"/>
<protein>
    <submittedName>
        <fullName evidence="2">Plasmid stabilization protein</fullName>
    </submittedName>
</protein>
<evidence type="ECO:0000256" key="1">
    <source>
        <dbReference type="ARBA" id="ARBA00022649"/>
    </source>
</evidence>